<reference evidence="1" key="1">
    <citation type="submission" date="2021-03" db="EMBL/GenBank/DDBJ databases">
        <title>Acanthopleuribacteraceae sp. M133.</title>
        <authorList>
            <person name="Wang G."/>
        </authorList>
    </citation>
    <scope>NUCLEOTIDE SEQUENCE</scope>
    <source>
        <strain evidence="1">M133</strain>
    </source>
</reference>
<sequence length="651" mass="72643">MIKKWLSRLLVLLMIGTGTFFAWISTRTQTVPIEKSSPAKPNGTQGLHGKDVVHKAYDSEGRLIQSGTSREVTLVGEKNLELQGGLELHFERNNRRYTIKADSYSNLENGGQILRADSNDKVLIREDGGLEIETPGPITVDAEGVYRTESSAEFRMGNSSGECVGLAYKPFAYVTLEREALFHIDRDSEVHLSLAANRLHLDTAQARGTLDQGRLTSYSTGGQSSTLSSETIEFLFNGGTRNVPFRLERAEVRGNPARFSWNHGVLTSPRLDAQFDAGGKQVRDIRTGAQAHFTAKTEDDYLLEADTGALHLTVIDSMPGKLQSQAAIKVQARKENAPNLILRGESGIETLFENGVAVSTFIHGKPHFRYGNQTGKAGDLRVSHREHNIIFSQGSELIDADEEVRIYGDEILLTNWDQEDKEIFAFRFVEIVHRTDDPEPTRSWGDELRLALPGHHFKLRGAPAKLQHAQHTITAAEIDIRQIDEDLYEVRTDDRVSLNMQTEQGLFQLDAKTMNFSQATSVLHFQNVEKAVMPPHGELSCDFLEVGLVEEGEKRFVDYLKARQDVIFKGSYQQDETAQPVSGRADELIYSRVDQTIQFLGNNRDVVFNHPSGEFKGPELTYYPNDGTMRAGSGMTTINSNSLDNSLLKDN</sequence>
<keyword evidence="2" id="KW-1185">Reference proteome</keyword>
<dbReference type="KEGG" id="scor:J3U87_09515"/>
<dbReference type="AlphaFoldDB" id="A0A8A4TUB7"/>
<dbReference type="Gene3D" id="2.60.450.10">
    <property type="entry name" value="Lipopolysaccharide (LPS) transport protein A like domain"/>
    <property type="match status" value="1"/>
</dbReference>
<dbReference type="RefSeq" id="WP_237382805.1">
    <property type="nucleotide sequence ID" value="NZ_CP071793.1"/>
</dbReference>
<evidence type="ECO:0000313" key="2">
    <source>
        <dbReference type="Proteomes" id="UP000663929"/>
    </source>
</evidence>
<gene>
    <name evidence="1" type="ORF">J3U87_09515</name>
</gene>
<dbReference type="EMBL" id="CP071793">
    <property type="protein sequence ID" value="QTD52701.1"/>
    <property type="molecule type" value="Genomic_DNA"/>
</dbReference>
<organism evidence="1 2">
    <name type="scientific">Sulfidibacter corallicola</name>
    <dbReference type="NCBI Taxonomy" id="2818388"/>
    <lineage>
        <taxon>Bacteria</taxon>
        <taxon>Pseudomonadati</taxon>
        <taxon>Acidobacteriota</taxon>
        <taxon>Holophagae</taxon>
        <taxon>Acanthopleuribacterales</taxon>
        <taxon>Acanthopleuribacteraceae</taxon>
        <taxon>Sulfidibacter</taxon>
    </lineage>
</organism>
<accession>A0A8A4TUB7</accession>
<protein>
    <submittedName>
        <fullName evidence="1">Uncharacterized protein</fullName>
    </submittedName>
</protein>
<name>A0A8A4TUB7_SULCO</name>
<dbReference type="Proteomes" id="UP000663929">
    <property type="component" value="Chromosome"/>
</dbReference>
<evidence type="ECO:0000313" key="1">
    <source>
        <dbReference type="EMBL" id="QTD52701.1"/>
    </source>
</evidence>
<proteinExistence type="predicted"/>